<dbReference type="Proteomes" id="UP000433575">
    <property type="component" value="Unassembled WGS sequence"/>
</dbReference>
<proteinExistence type="predicted"/>
<sequence>MSIRLAFETHIQDLNEAKEEIQELAEQRNFQAFPDEQGISVMFCPLGIMEIQFEQEDGPQWKMEGECITTPAGPGLHKAAADFVETLADRLDLELVFEDEAEYMVYHDYKKMLEDHFYAWLEMLTEIPVHQLEEEEYTSLCLCWDLNNYMPREIPGTVITHMGRFSMRQLAEMLEDEAVEAFAEDFFIWKNPLKDALYYRNCALNELWEQCYFVPSSRSELDRQTNSFIFSHLEQALMMDRSLSFPIEAYYKLCQLDGRDPLDLTGVPELKYDTLIGYRRDQITQNFGNVKLTLPGKYKYEYEKLETGGINLWTDDSDPHCPVWEVNGYSCKDGKAVYFEKSFEQVCELHQFEAGEGQCRYGWKKQESDEPAALIAQIVCGGQLTLITITFPDDCQREAAVELLHQIKAYSPKEEYRQQRTYTTSK</sequence>
<dbReference type="Proteomes" id="UP000480929">
    <property type="component" value="Unassembled WGS sequence"/>
</dbReference>
<dbReference type="RefSeq" id="WP_154239265.1">
    <property type="nucleotide sequence ID" value="NZ_CALJPI010000032.1"/>
</dbReference>
<dbReference type="EMBL" id="WKPI01000022">
    <property type="protein sequence ID" value="MSC33839.1"/>
    <property type="molecule type" value="Genomic_DNA"/>
</dbReference>
<evidence type="ECO:0000313" key="2">
    <source>
        <dbReference type="EMBL" id="MSC33839.1"/>
    </source>
</evidence>
<dbReference type="OrthoDB" id="1700332at2"/>
<evidence type="ECO:0000313" key="4">
    <source>
        <dbReference type="Proteomes" id="UP000480929"/>
    </source>
</evidence>
<reference evidence="3 4" key="1">
    <citation type="journal article" date="2019" name="Nat. Med.">
        <title>A library of human gut bacterial isolates paired with longitudinal multiomics data enables mechanistic microbiome research.</title>
        <authorList>
            <person name="Poyet M."/>
            <person name="Groussin M."/>
            <person name="Gibbons S.M."/>
            <person name="Avila-Pacheco J."/>
            <person name="Jiang X."/>
            <person name="Kearney S.M."/>
            <person name="Perrotta A.R."/>
            <person name="Berdy B."/>
            <person name="Zhao S."/>
            <person name="Lieberman T.D."/>
            <person name="Swanson P.K."/>
            <person name="Smith M."/>
            <person name="Roesemann S."/>
            <person name="Alexander J.E."/>
            <person name="Rich S.A."/>
            <person name="Livny J."/>
            <person name="Vlamakis H."/>
            <person name="Clish C."/>
            <person name="Bullock K."/>
            <person name="Deik A."/>
            <person name="Scott J."/>
            <person name="Pierce K.A."/>
            <person name="Xavier R.J."/>
            <person name="Alm E.J."/>
        </authorList>
    </citation>
    <scope>NUCLEOTIDE SEQUENCE [LARGE SCALE GENOMIC DNA]</scope>
    <source>
        <strain evidence="1 3">BIOML-A4</strain>
        <strain evidence="2 4">BIOML-A5</strain>
    </source>
</reference>
<protein>
    <submittedName>
        <fullName evidence="1">Uncharacterized protein</fullName>
    </submittedName>
</protein>
<organism evidence="1 3">
    <name type="scientific">Holdemania massiliensis</name>
    <dbReference type="NCBI Taxonomy" id="1468449"/>
    <lineage>
        <taxon>Bacteria</taxon>
        <taxon>Bacillati</taxon>
        <taxon>Bacillota</taxon>
        <taxon>Erysipelotrichia</taxon>
        <taxon>Erysipelotrichales</taxon>
        <taxon>Erysipelotrichaceae</taxon>
        <taxon>Holdemania</taxon>
    </lineage>
</organism>
<evidence type="ECO:0000313" key="3">
    <source>
        <dbReference type="Proteomes" id="UP000433575"/>
    </source>
</evidence>
<keyword evidence="4" id="KW-1185">Reference proteome</keyword>
<dbReference type="AlphaFoldDB" id="A0A6N7S8I0"/>
<comment type="caution">
    <text evidence="1">The sequence shown here is derived from an EMBL/GenBank/DDBJ whole genome shotgun (WGS) entry which is preliminary data.</text>
</comment>
<name>A0A6N7S8I0_9FIRM</name>
<evidence type="ECO:0000313" key="1">
    <source>
        <dbReference type="EMBL" id="MSA90109.1"/>
    </source>
</evidence>
<dbReference type="EMBL" id="WKPJ01000020">
    <property type="protein sequence ID" value="MSA90109.1"/>
    <property type="molecule type" value="Genomic_DNA"/>
</dbReference>
<accession>A0A6N7S8I0</accession>
<gene>
    <name evidence="2" type="ORF">GKD88_11980</name>
    <name evidence="1" type="ORF">GKE08_12310</name>
</gene>